<dbReference type="GeneID" id="103184560"/>
<dbReference type="KEGG" id="cmk:103184560"/>
<dbReference type="PANTHER" id="PTHR33559:SF1">
    <property type="entry name" value="PROTEASOME ASSEMBLY CHAPERONE 4"/>
    <property type="match status" value="1"/>
</dbReference>
<reference evidence="1" key="1">
    <citation type="journal article" date="2014" name="Nature">
        <title>Elephant shark genome provides unique insights into gnathostome evolution.</title>
        <authorList>
            <consortium name="International Elephant Shark Genome Sequencing Consortium"/>
            <person name="Venkatesh B."/>
            <person name="Lee A.P."/>
            <person name="Ravi V."/>
            <person name="Maurya A.K."/>
            <person name="Lian M.M."/>
            <person name="Swann J.B."/>
            <person name="Ohta Y."/>
            <person name="Flajnik M.F."/>
            <person name="Sutoh Y."/>
            <person name="Kasahara M."/>
            <person name="Hoon S."/>
            <person name="Gangu V."/>
            <person name="Roy S.W."/>
            <person name="Irimia M."/>
            <person name="Korzh V."/>
            <person name="Kondrychyn I."/>
            <person name="Lim Z.W."/>
            <person name="Tay B.H."/>
            <person name="Tohari S."/>
            <person name="Kong K.W."/>
            <person name="Ho S."/>
            <person name="Lorente-Galdos B."/>
            <person name="Quilez J."/>
            <person name="Marques-Bonet T."/>
            <person name="Raney B.J."/>
            <person name="Ingham P.W."/>
            <person name="Tay A."/>
            <person name="Hillier L.W."/>
            <person name="Minx P."/>
            <person name="Boehm T."/>
            <person name="Wilson R.K."/>
            <person name="Brenner S."/>
            <person name="Warren W.C."/>
        </authorList>
    </citation>
    <scope>NUCLEOTIDE SEQUENCE</scope>
    <source>
        <tissue evidence="1">Brain</tissue>
    </source>
</reference>
<dbReference type="RefSeq" id="XP_042188395.1">
    <property type="nucleotide sequence ID" value="XM_042332461.1"/>
</dbReference>
<proteinExistence type="evidence at transcript level"/>
<evidence type="ECO:0000313" key="1">
    <source>
        <dbReference type="EMBL" id="AFP08756.1"/>
    </source>
</evidence>
<dbReference type="OrthoDB" id="368507at2759"/>
<protein>
    <submittedName>
        <fullName evidence="1">Proteasome assembly chaperone 4-like protein</fullName>
    </submittedName>
</protein>
<dbReference type="CTD" id="389362"/>
<sequence>MAAGEPGPAGLAIHNFSARLAEQTVVHFHTLSMRDSFFLWVGAAPSLCNLAVAMCSRLNPIPVSTLVLGDTSDTTSSSLAQRLAKKTGKQVFVSYNLPNTSSNTALEVENRIKQEMDAHPEKF</sequence>
<dbReference type="PANTHER" id="PTHR33559">
    <property type="entry name" value="PROTEASOME ASSEMBLY CHAPERONE 4"/>
    <property type="match status" value="1"/>
</dbReference>
<dbReference type="EMBL" id="JW876239">
    <property type="protein sequence ID" value="AFP08756.1"/>
    <property type="molecule type" value="mRNA"/>
</dbReference>
<name>V9LA31_CALMI</name>
<dbReference type="RefSeq" id="XP_042188394.1">
    <property type="nucleotide sequence ID" value="XM_042332460.1"/>
</dbReference>
<organism evidence="1">
    <name type="scientific">Callorhinchus milii</name>
    <name type="common">Ghost shark</name>
    <dbReference type="NCBI Taxonomy" id="7868"/>
    <lineage>
        <taxon>Eukaryota</taxon>
        <taxon>Metazoa</taxon>
        <taxon>Chordata</taxon>
        <taxon>Craniata</taxon>
        <taxon>Vertebrata</taxon>
        <taxon>Chondrichthyes</taxon>
        <taxon>Holocephali</taxon>
        <taxon>Chimaeriformes</taxon>
        <taxon>Callorhinchidae</taxon>
        <taxon>Callorhinchus</taxon>
    </lineage>
</organism>
<dbReference type="GO" id="GO:0043248">
    <property type="term" value="P:proteasome assembly"/>
    <property type="evidence" value="ECO:0007669"/>
    <property type="project" value="InterPro"/>
</dbReference>
<dbReference type="AlphaFoldDB" id="V9LA31"/>
<accession>V9LA31</accession>
<dbReference type="InterPro" id="IPR032157">
    <property type="entry name" value="PAC4"/>
</dbReference>
<dbReference type="GO" id="GO:0000502">
    <property type="term" value="C:proteasome complex"/>
    <property type="evidence" value="ECO:0007669"/>
    <property type="project" value="UniProtKB-KW"/>
</dbReference>
<dbReference type="Pfam" id="PF16093">
    <property type="entry name" value="PAC4"/>
    <property type="match status" value="1"/>
</dbReference>
<keyword evidence="1" id="KW-0647">Proteasome</keyword>